<dbReference type="InterPro" id="IPR004360">
    <property type="entry name" value="Glyas_Fos-R_dOase_dom"/>
</dbReference>
<comment type="caution">
    <text evidence="3">The sequence shown here is derived from an EMBL/GenBank/DDBJ whole genome shotgun (WGS) entry which is preliminary data.</text>
</comment>
<dbReference type="Gene3D" id="3.10.180.10">
    <property type="entry name" value="2,3-Dihydroxybiphenyl 1,2-Dioxygenase, domain 1"/>
    <property type="match status" value="1"/>
</dbReference>
<keyword evidence="1" id="KW-0479">Metal-binding</keyword>
<proteinExistence type="predicted"/>
<evidence type="ECO:0000256" key="1">
    <source>
        <dbReference type="ARBA" id="ARBA00022723"/>
    </source>
</evidence>
<evidence type="ECO:0000259" key="2">
    <source>
        <dbReference type="PROSITE" id="PS51819"/>
    </source>
</evidence>
<evidence type="ECO:0000313" key="3">
    <source>
        <dbReference type="EMBL" id="MBM6617553.1"/>
    </source>
</evidence>
<evidence type="ECO:0000313" key="4">
    <source>
        <dbReference type="Proteomes" id="UP001518925"/>
    </source>
</evidence>
<sequence>MKKRGAIHHLELYVSNLQESLQFWDWFLKELGYKEYQQWEKGKSYKLDYTYLVFVQVEEKYKQNPYHRKGVGLNHLAFHVNTKEEVDEFARAVKERGCTLLYEERYPFAGGQEYYALFFEDPDRIKVEVVAS</sequence>
<dbReference type="PANTHER" id="PTHR36113">
    <property type="entry name" value="LYASE, PUTATIVE-RELATED-RELATED"/>
    <property type="match status" value="1"/>
</dbReference>
<keyword evidence="4" id="KW-1185">Reference proteome</keyword>
<accession>A0ABS2DGG9</accession>
<dbReference type="PROSITE" id="PS51819">
    <property type="entry name" value="VOC"/>
    <property type="match status" value="1"/>
</dbReference>
<dbReference type="InterPro" id="IPR029068">
    <property type="entry name" value="Glyas_Bleomycin-R_OHBP_Dase"/>
</dbReference>
<dbReference type="PANTHER" id="PTHR36113:SF6">
    <property type="entry name" value="FOSFOMYCIN RESISTANCE PROTEIN FOSX"/>
    <property type="match status" value="1"/>
</dbReference>
<reference evidence="3 4" key="1">
    <citation type="submission" date="2021-02" db="EMBL/GenBank/DDBJ databases">
        <title>Bacillus sp. RD4P76, an endophyte from a halophyte.</title>
        <authorList>
            <person name="Sun J.-Q."/>
        </authorList>
    </citation>
    <scope>NUCLEOTIDE SEQUENCE [LARGE SCALE GENOMIC DNA]</scope>
    <source>
        <strain evidence="3 4">RD4P76</strain>
    </source>
</reference>
<dbReference type="Pfam" id="PF00903">
    <property type="entry name" value="Glyoxalase"/>
    <property type="match status" value="1"/>
</dbReference>
<dbReference type="InterPro" id="IPR037523">
    <property type="entry name" value="VOC_core"/>
</dbReference>
<protein>
    <submittedName>
        <fullName evidence="3">VOC family protein</fullName>
    </submittedName>
</protein>
<gene>
    <name evidence="3" type="ORF">JR050_07655</name>
</gene>
<dbReference type="EMBL" id="JAFELM010000023">
    <property type="protein sequence ID" value="MBM6617553.1"/>
    <property type="molecule type" value="Genomic_DNA"/>
</dbReference>
<organism evidence="3 4">
    <name type="scientific">Bacillus suaedaesalsae</name>
    <dbReference type="NCBI Taxonomy" id="2810349"/>
    <lineage>
        <taxon>Bacteria</taxon>
        <taxon>Bacillati</taxon>
        <taxon>Bacillota</taxon>
        <taxon>Bacilli</taxon>
        <taxon>Bacillales</taxon>
        <taxon>Bacillaceae</taxon>
        <taxon>Bacillus</taxon>
    </lineage>
</organism>
<dbReference type="RefSeq" id="WP_204202929.1">
    <property type="nucleotide sequence ID" value="NZ_JAFELM010000023.1"/>
</dbReference>
<dbReference type="InterPro" id="IPR051332">
    <property type="entry name" value="Fosfomycin_Res_Enzymes"/>
</dbReference>
<dbReference type="SUPFAM" id="SSF54593">
    <property type="entry name" value="Glyoxalase/Bleomycin resistance protein/Dihydroxybiphenyl dioxygenase"/>
    <property type="match status" value="1"/>
</dbReference>
<feature type="domain" description="VOC" evidence="2">
    <location>
        <begin position="6"/>
        <end position="132"/>
    </location>
</feature>
<name>A0ABS2DGG9_9BACI</name>
<dbReference type="Proteomes" id="UP001518925">
    <property type="component" value="Unassembled WGS sequence"/>
</dbReference>